<evidence type="ECO:0008006" key="3">
    <source>
        <dbReference type="Google" id="ProtNLM"/>
    </source>
</evidence>
<dbReference type="Gramene" id="AET5Gv21201900.1">
    <property type="protein sequence ID" value="AET5Gv21201900.1"/>
    <property type="gene ID" value="AET5Gv21201900"/>
</dbReference>
<evidence type="ECO:0000313" key="2">
    <source>
        <dbReference type="Proteomes" id="UP000015105"/>
    </source>
</evidence>
<dbReference type="Proteomes" id="UP000015105">
    <property type="component" value="Chromosome 5D"/>
</dbReference>
<dbReference type="EnsemblPlants" id="AET5Gv21201900.1">
    <property type="protein sequence ID" value="AET5Gv21201900.1"/>
    <property type="gene ID" value="AET5Gv21201900"/>
</dbReference>
<name>A0A453MIX2_AEGTS</name>
<reference evidence="1" key="5">
    <citation type="journal article" date="2021" name="G3 (Bethesda)">
        <title>Aegilops tauschii genome assembly Aet v5.0 features greater sequence contiguity and improved annotation.</title>
        <authorList>
            <person name="Wang L."/>
            <person name="Zhu T."/>
            <person name="Rodriguez J.C."/>
            <person name="Deal K.R."/>
            <person name="Dubcovsky J."/>
            <person name="McGuire P.E."/>
            <person name="Lux T."/>
            <person name="Spannagl M."/>
            <person name="Mayer K.F.X."/>
            <person name="Baldrich P."/>
            <person name="Meyers B.C."/>
            <person name="Huo N."/>
            <person name="Gu Y.Q."/>
            <person name="Zhou H."/>
            <person name="Devos K.M."/>
            <person name="Bennetzen J.L."/>
            <person name="Unver T."/>
            <person name="Budak H."/>
            <person name="Gulick P.J."/>
            <person name="Galiba G."/>
            <person name="Kalapos B."/>
            <person name="Nelson D.R."/>
            <person name="Li P."/>
            <person name="You F.M."/>
            <person name="Luo M.C."/>
            <person name="Dvorak J."/>
        </authorList>
    </citation>
    <scope>NUCLEOTIDE SEQUENCE [LARGE SCALE GENOMIC DNA]</scope>
    <source>
        <strain evidence="1">cv. AL8/78</strain>
    </source>
</reference>
<proteinExistence type="predicted"/>
<dbReference type="STRING" id="200361.A0A453MIX2"/>
<reference evidence="1" key="3">
    <citation type="journal article" date="2017" name="Nature">
        <title>Genome sequence of the progenitor of the wheat D genome Aegilops tauschii.</title>
        <authorList>
            <person name="Luo M.C."/>
            <person name="Gu Y.Q."/>
            <person name="Puiu D."/>
            <person name="Wang H."/>
            <person name="Twardziok S.O."/>
            <person name="Deal K.R."/>
            <person name="Huo N."/>
            <person name="Zhu T."/>
            <person name="Wang L."/>
            <person name="Wang Y."/>
            <person name="McGuire P.E."/>
            <person name="Liu S."/>
            <person name="Long H."/>
            <person name="Ramasamy R.K."/>
            <person name="Rodriguez J.C."/>
            <person name="Van S.L."/>
            <person name="Yuan L."/>
            <person name="Wang Z."/>
            <person name="Xia Z."/>
            <person name="Xiao L."/>
            <person name="Anderson O.D."/>
            <person name="Ouyang S."/>
            <person name="Liang Y."/>
            <person name="Zimin A.V."/>
            <person name="Pertea G."/>
            <person name="Qi P."/>
            <person name="Bennetzen J.L."/>
            <person name="Dai X."/>
            <person name="Dawson M.W."/>
            <person name="Muller H.G."/>
            <person name="Kugler K."/>
            <person name="Rivarola-Duarte L."/>
            <person name="Spannagl M."/>
            <person name="Mayer K.F.X."/>
            <person name="Lu F.H."/>
            <person name="Bevan M.W."/>
            <person name="Leroy P."/>
            <person name="Li P."/>
            <person name="You F.M."/>
            <person name="Sun Q."/>
            <person name="Liu Z."/>
            <person name="Lyons E."/>
            <person name="Wicker T."/>
            <person name="Salzberg S.L."/>
            <person name="Devos K.M."/>
            <person name="Dvorak J."/>
        </authorList>
    </citation>
    <scope>NUCLEOTIDE SEQUENCE [LARGE SCALE GENOMIC DNA]</scope>
    <source>
        <strain evidence="1">cv. AL8/78</strain>
    </source>
</reference>
<accession>A0A453MIX2</accession>
<dbReference type="AlphaFoldDB" id="A0A453MIX2"/>
<reference evidence="1" key="4">
    <citation type="submission" date="2019-03" db="UniProtKB">
        <authorList>
            <consortium name="EnsemblPlants"/>
        </authorList>
    </citation>
    <scope>IDENTIFICATION</scope>
</reference>
<keyword evidence="2" id="KW-1185">Reference proteome</keyword>
<reference evidence="2" key="1">
    <citation type="journal article" date="2014" name="Science">
        <title>Ancient hybridizations among the ancestral genomes of bread wheat.</title>
        <authorList>
            <consortium name="International Wheat Genome Sequencing Consortium,"/>
            <person name="Marcussen T."/>
            <person name="Sandve S.R."/>
            <person name="Heier L."/>
            <person name="Spannagl M."/>
            <person name="Pfeifer M."/>
            <person name="Jakobsen K.S."/>
            <person name="Wulff B.B."/>
            <person name="Steuernagel B."/>
            <person name="Mayer K.F."/>
            <person name="Olsen O.A."/>
        </authorList>
    </citation>
    <scope>NUCLEOTIDE SEQUENCE [LARGE SCALE GENOMIC DNA]</scope>
    <source>
        <strain evidence="2">cv. AL8/78</strain>
    </source>
</reference>
<sequence length="82" mass="9362">MAWLRWEKMKLPKAMGGMGFRDMRAFNQALLAKQAWRLLDSPDSLCARLLRAKYFPNGNLLDTVFPSSSSAYGKVLFMDLNC</sequence>
<evidence type="ECO:0000313" key="1">
    <source>
        <dbReference type="EnsemblPlants" id="AET5Gv21201900.1"/>
    </source>
</evidence>
<organism evidence="1 2">
    <name type="scientific">Aegilops tauschii subsp. strangulata</name>
    <name type="common">Goatgrass</name>
    <dbReference type="NCBI Taxonomy" id="200361"/>
    <lineage>
        <taxon>Eukaryota</taxon>
        <taxon>Viridiplantae</taxon>
        <taxon>Streptophyta</taxon>
        <taxon>Embryophyta</taxon>
        <taxon>Tracheophyta</taxon>
        <taxon>Spermatophyta</taxon>
        <taxon>Magnoliopsida</taxon>
        <taxon>Liliopsida</taxon>
        <taxon>Poales</taxon>
        <taxon>Poaceae</taxon>
        <taxon>BOP clade</taxon>
        <taxon>Pooideae</taxon>
        <taxon>Triticodae</taxon>
        <taxon>Triticeae</taxon>
        <taxon>Triticinae</taxon>
        <taxon>Aegilops</taxon>
    </lineage>
</organism>
<reference evidence="2" key="2">
    <citation type="journal article" date="2017" name="Nat. Plants">
        <title>The Aegilops tauschii genome reveals multiple impacts of transposons.</title>
        <authorList>
            <person name="Zhao G."/>
            <person name="Zou C."/>
            <person name="Li K."/>
            <person name="Wang K."/>
            <person name="Li T."/>
            <person name="Gao L."/>
            <person name="Zhang X."/>
            <person name="Wang H."/>
            <person name="Yang Z."/>
            <person name="Liu X."/>
            <person name="Jiang W."/>
            <person name="Mao L."/>
            <person name="Kong X."/>
            <person name="Jiao Y."/>
            <person name="Jia J."/>
        </authorList>
    </citation>
    <scope>NUCLEOTIDE SEQUENCE [LARGE SCALE GENOMIC DNA]</scope>
    <source>
        <strain evidence="2">cv. AL8/78</strain>
    </source>
</reference>
<protein>
    <recommendedName>
        <fullName evidence="3">DUF4283 domain-containing protein</fullName>
    </recommendedName>
</protein>